<accession>D0SNX3</accession>
<protein>
    <submittedName>
        <fullName evidence="1">Uncharacterized protein</fullName>
    </submittedName>
</protein>
<gene>
    <name evidence="1" type="ORF">HMPREF0026_02183</name>
</gene>
<proteinExistence type="predicted"/>
<dbReference type="EMBL" id="GG705012">
    <property type="protein sequence ID" value="EEY92637.1"/>
    <property type="molecule type" value="Genomic_DNA"/>
</dbReference>
<dbReference type="AlphaFoldDB" id="D0SNX3"/>
<dbReference type="HOGENOM" id="CLU_200182_0_0_6"/>
<dbReference type="Proteomes" id="UP000018442">
    <property type="component" value="Unassembled WGS sequence"/>
</dbReference>
<organism evidence="1 2">
    <name type="scientific">Acinetobacter junii SH205</name>
    <dbReference type="NCBI Taxonomy" id="575587"/>
    <lineage>
        <taxon>Bacteria</taxon>
        <taxon>Pseudomonadati</taxon>
        <taxon>Pseudomonadota</taxon>
        <taxon>Gammaproteobacteria</taxon>
        <taxon>Moraxellales</taxon>
        <taxon>Moraxellaceae</taxon>
        <taxon>Acinetobacter</taxon>
    </lineage>
</organism>
<sequence length="74" mass="8690">MYSETYCCYPQPSGKLYTVDLYEIKKERNHVVLNSITNILGRDNSGLEGVSDDYMHFKFKDIASIKKWLDKNHK</sequence>
<reference evidence="2" key="1">
    <citation type="journal article" date="2012" name="PLoS ONE">
        <title>The success of Acinetobacter species; genetic, metabolic and virulence attributes.</title>
        <authorList>
            <person name="Peleg A.Y."/>
            <person name="de Breij A."/>
            <person name="Adams M.D."/>
            <person name="Cerqueira G.M."/>
            <person name="Mocali S."/>
            <person name="Galardini M."/>
            <person name="Nibbering P.H."/>
            <person name="Earl A.M."/>
            <person name="Ward D.V."/>
            <person name="Paterson D.L."/>
            <person name="Seifert H."/>
            <person name="Dijkshoorn L."/>
        </authorList>
    </citation>
    <scope>NUCLEOTIDE SEQUENCE [LARGE SCALE GENOMIC DNA]</scope>
    <source>
        <strain evidence="2">SH205</strain>
    </source>
</reference>
<evidence type="ECO:0000313" key="1">
    <source>
        <dbReference type="EMBL" id="EEY92637.1"/>
    </source>
</evidence>
<evidence type="ECO:0000313" key="2">
    <source>
        <dbReference type="Proteomes" id="UP000018442"/>
    </source>
</evidence>
<name>D0SNX3_ACIJU</name>